<dbReference type="PROSITE" id="PS00518">
    <property type="entry name" value="ZF_RING_1"/>
    <property type="match status" value="1"/>
</dbReference>
<feature type="compositionally biased region" description="Polar residues" evidence="5">
    <location>
        <begin position="23"/>
        <end position="34"/>
    </location>
</feature>
<evidence type="ECO:0000259" key="6">
    <source>
        <dbReference type="PROSITE" id="PS50089"/>
    </source>
</evidence>
<comment type="caution">
    <text evidence="7">The sequence shown here is derived from an EMBL/GenBank/DDBJ whole genome shotgun (WGS) entry which is preliminary data.</text>
</comment>
<dbReference type="AlphaFoldDB" id="A0A2K1QZQ4"/>
<dbReference type="Gene3D" id="3.30.40.10">
    <property type="entry name" value="Zinc/RING finger domain, C3HC4 (zinc finger)"/>
    <property type="match status" value="1"/>
</dbReference>
<keyword evidence="3" id="KW-0862">Zinc</keyword>
<gene>
    <name evidence="7" type="ORF">CAC42_5975</name>
</gene>
<dbReference type="InterPro" id="IPR001841">
    <property type="entry name" value="Znf_RING"/>
</dbReference>
<dbReference type="SUPFAM" id="SSF57850">
    <property type="entry name" value="RING/U-box"/>
    <property type="match status" value="1"/>
</dbReference>
<dbReference type="GO" id="GO:0061630">
    <property type="term" value="F:ubiquitin protein ligase activity"/>
    <property type="evidence" value="ECO:0007669"/>
    <property type="project" value="TreeGrafter"/>
</dbReference>
<dbReference type="Pfam" id="PF13445">
    <property type="entry name" value="zf-RING_UBOX"/>
    <property type="match status" value="1"/>
</dbReference>
<dbReference type="GO" id="GO:0005634">
    <property type="term" value="C:nucleus"/>
    <property type="evidence" value="ECO:0007669"/>
    <property type="project" value="TreeGrafter"/>
</dbReference>
<keyword evidence="2 4" id="KW-0863">Zinc-finger</keyword>
<feature type="compositionally biased region" description="Low complexity" evidence="5">
    <location>
        <begin position="451"/>
        <end position="478"/>
    </location>
</feature>
<accession>A0A2K1QZQ4</accession>
<dbReference type="PANTHER" id="PTHR15898">
    <property type="entry name" value="BIFUNCTIONAL APOPTOSIS REGULATOR"/>
    <property type="match status" value="1"/>
</dbReference>
<dbReference type="PROSITE" id="PS50089">
    <property type="entry name" value="ZF_RING_2"/>
    <property type="match status" value="1"/>
</dbReference>
<dbReference type="GO" id="GO:0008270">
    <property type="term" value="F:zinc ion binding"/>
    <property type="evidence" value="ECO:0007669"/>
    <property type="project" value="UniProtKB-KW"/>
</dbReference>
<evidence type="ECO:0000256" key="2">
    <source>
        <dbReference type="ARBA" id="ARBA00022771"/>
    </source>
</evidence>
<feature type="region of interest" description="Disordered" evidence="5">
    <location>
        <begin position="1"/>
        <end position="39"/>
    </location>
</feature>
<proteinExistence type="predicted"/>
<evidence type="ECO:0000313" key="7">
    <source>
        <dbReference type="EMBL" id="PNS20525.1"/>
    </source>
</evidence>
<dbReference type="InterPro" id="IPR017907">
    <property type="entry name" value="Znf_RING_CS"/>
</dbReference>
<evidence type="ECO:0000256" key="1">
    <source>
        <dbReference type="ARBA" id="ARBA00022723"/>
    </source>
</evidence>
<evidence type="ECO:0000256" key="5">
    <source>
        <dbReference type="SAM" id="MobiDB-lite"/>
    </source>
</evidence>
<keyword evidence="1" id="KW-0479">Metal-binding</keyword>
<evidence type="ECO:0000313" key="8">
    <source>
        <dbReference type="Proteomes" id="UP000243797"/>
    </source>
</evidence>
<dbReference type="CDD" id="cd16568">
    <property type="entry name" value="RING-HC_ScPSH1-like"/>
    <property type="match status" value="1"/>
</dbReference>
<feature type="compositionally biased region" description="Acidic residues" evidence="5">
    <location>
        <begin position="334"/>
        <end position="353"/>
    </location>
</feature>
<dbReference type="OrthoDB" id="6105938at2759"/>
<evidence type="ECO:0000256" key="3">
    <source>
        <dbReference type="ARBA" id="ARBA00022833"/>
    </source>
</evidence>
<feature type="domain" description="RING-type" evidence="6">
    <location>
        <begin position="84"/>
        <end position="124"/>
    </location>
</feature>
<keyword evidence="8" id="KW-1185">Reference proteome</keyword>
<dbReference type="PANTHER" id="PTHR15898:SF13">
    <property type="entry name" value="BIFUNCTIONAL APOPTOSIS REGULATOR"/>
    <property type="match status" value="1"/>
</dbReference>
<feature type="compositionally biased region" description="Acidic residues" evidence="5">
    <location>
        <begin position="417"/>
        <end position="433"/>
    </location>
</feature>
<dbReference type="GO" id="GO:0043161">
    <property type="term" value="P:proteasome-mediated ubiquitin-dependent protein catabolic process"/>
    <property type="evidence" value="ECO:0007669"/>
    <property type="project" value="TreeGrafter"/>
</dbReference>
<dbReference type="InterPro" id="IPR013083">
    <property type="entry name" value="Znf_RING/FYVE/PHD"/>
</dbReference>
<feature type="region of interest" description="Disordered" evidence="5">
    <location>
        <begin position="320"/>
        <end position="535"/>
    </location>
</feature>
<protein>
    <recommendedName>
        <fullName evidence="6">RING-type domain-containing protein</fullName>
    </recommendedName>
</protein>
<feature type="compositionally biased region" description="Basic and acidic residues" evidence="5">
    <location>
        <begin position="1"/>
        <end position="16"/>
    </location>
</feature>
<dbReference type="InParanoid" id="A0A2K1QZQ4"/>
<organism evidence="7 8">
    <name type="scientific">Sphaceloma murrayae</name>
    <dbReference type="NCBI Taxonomy" id="2082308"/>
    <lineage>
        <taxon>Eukaryota</taxon>
        <taxon>Fungi</taxon>
        <taxon>Dikarya</taxon>
        <taxon>Ascomycota</taxon>
        <taxon>Pezizomycotina</taxon>
        <taxon>Dothideomycetes</taxon>
        <taxon>Dothideomycetidae</taxon>
        <taxon>Myriangiales</taxon>
        <taxon>Elsinoaceae</taxon>
        <taxon>Sphaceloma</taxon>
    </lineage>
</organism>
<dbReference type="Proteomes" id="UP000243797">
    <property type="component" value="Unassembled WGS sequence"/>
</dbReference>
<name>A0A2K1QZQ4_9PEZI</name>
<dbReference type="SMART" id="SM00184">
    <property type="entry name" value="RING"/>
    <property type="match status" value="1"/>
</dbReference>
<reference evidence="7 8" key="1">
    <citation type="submission" date="2017-06" db="EMBL/GenBank/DDBJ databases">
        <title>Draft genome sequence of a variant of Elsinoe murrayae.</title>
        <authorList>
            <person name="Cheng Q."/>
        </authorList>
    </citation>
    <scope>NUCLEOTIDE SEQUENCE [LARGE SCALE GENOMIC DNA]</scope>
    <source>
        <strain evidence="7 8">CQ-2017a</strain>
    </source>
</reference>
<dbReference type="EMBL" id="NKHZ01000025">
    <property type="protein sequence ID" value="PNS20525.1"/>
    <property type="molecule type" value="Genomic_DNA"/>
</dbReference>
<evidence type="ECO:0000256" key="4">
    <source>
        <dbReference type="PROSITE-ProRule" id="PRU00175"/>
    </source>
</evidence>
<feature type="compositionally biased region" description="Basic residues" evidence="5">
    <location>
        <begin position="395"/>
        <end position="404"/>
    </location>
</feature>
<dbReference type="InterPro" id="IPR027370">
    <property type="entry name" value="Znf-RING_euk"/>
</dbReference>
<sequence length="535" mass="59565">MPSIKRRADNMDDSATRKRQQLRHTATESGSVNEDTARSDVTVKPDVSVVAETTVTTATADNESAKTLRLLHSDFDVLRQTLTCRICEKLFYEPYVLHCGHTYCYRCLSTWFSSYRNMSCPDCRVRIKQTPAPSYAIKDMVTVFMKRAELLPDGETIEEHEIWRKEEEDHVAADRNNQDPRHGGLFKGKFNRRGVLRPLVDPSDGVARCPRCNWEIEDDTCEHCGIHFDSEGYESASDDYDSYMEDELDGDLDAVDHLPWYDGQDGHGSGSIVSDSGETYSDVEIAPTLRHRHANRLVHNLAHHQAHQNALMANGQPLQHWADVPRGWPTQGGLDDDDEDEDEGEEDEDDGEDLSGFVVADDSVEDGAASPVTISSEEDEPPRRSVPGTRGTFSWRRRGGHHTHAPASAIRRIPVSSDDDSEGSDDDSNEDTNDIMPQGSSETHDSESDSEAVAEAYARRAAVLNELSLPEESSASESDQSGPVVATAVRRMNFAQRRRQPQFQRAGRAPARRGPHGADAATVAVDEDSGYRQMH</sequence>
<feature type="region of interest" description="Disordered" evidence="5">
    <location>
        <begin position="259"/>
        <end position="278"/>
    </location>
</feature>
<dbReference type="STRING" id="2082308.A0A2K1QZQ4"/>